<name>A0ACC7N7J6_9BURK</name>
<keyword evidence="2" id="KW-1185">Reference proteome</keyword>
<protein>
    <submittedName>
        <fullName evidence="1">Multidrug efflux RND transporter permease subunit</fullName>
    </submittedName>
</protein>
<accession>A0ACC7N7J6</accession>
<dbReference type="EMBL" id="JAQQDW010000011">
    <property type="protein sequence ID" value="MFM0103452.1"/>
    <property type="molecule type" value="Genomic_DNA"/>
</dbReference>
<reference evidence="1 2" key="1">
    <citation type="journal article" date="2024" name="Chem. Sci.">
        <title>Discovery of megapolipeptins by genome mining of a Burkholderiales bacteria collection.</title>
        <authorList>
            <person name="Paulo B.S."/>
            <person name="Recchia M.J.J."/>
            <person name="Lee S."/>
            <person name="Fergusson C.H."/>
            <person name="Romanowski S.B."/>
            <person name="Hernandez A."/>
            <person name="Krull N."/>
            <person name="Liu D.Y."/>
            <person name="Cavanagh H."/>
            <person name="Bos A."/>
            <person name="Gray C.A."/>
            <person name="Murphy B.T."/>
            <person name="Linington R.G."/>
            <person name="Eustaquio A.S."/>
        </authorList>
    </citation>
    <scope>NUCLEOTIDE SEQUENCE [LARGE SCALE GENOMIC DNA]</scope>
    <source>
        <strain evidence="1 2">RL18-126-BIB-B</strain>
    </source>
</reference>
<gene>
    <name evidence="1" type="ORF">PQR01_08150</name>
</gene>
<evidence type="ECO:0000313" key="1">
    <source>
        <dbReference type="EMBL" id="MFM0103452.1"/>
    </source>
</evidence>
<sequence>MNRFFVSRPVFAWVIALFTVLFGGLAVALLPVEQYPDVAPPSLSISASFSGADARTLERTVTSIIEDEMNGIENFLYMSSVSRSNGTAQITVVLKPGTNLDIARTQVQDRLSRVEPRLPLEVRQVGVRVTKASSGFLMLLALQNADGSANATAMGNFASNNIVNELRRIDGVGDVQLFGSSYAMRIWLDPGKLAGFGLSASEVFAAVQEQNSQTAGGGLGDQPNADNSEFTAQIVTQSRFSTPEQFREIIVHANPDGSTVRLGDVARVELGNESYGNRLTVNGKEAAGIAIQLASGANALAVANNVRQRMAELQPIFPRGVTWTVPFDTTPFITTSVHGVMRTMIEALLLVTVVVFLFLQDWRATLIPTLVVPVALIGTCAGLYLFGLSINILSLFGMVVAIGILNDDAIVVVENVARIMREEGLSAPRATVKAVGQISGAVSASTLVLVAVFIPMAFFPGSTGGIYRQFSVTLAVSILLSTLLALTLGAALCAALLRNETTQGAASSSRAAKLLHRVFDGFNRGLGAGTERYIRGVDAMLRAPLRWLLVFVIACVITAYLFVRLPGGFLPTEDQGHLFITYTGAPGSTEQRTQQAIRQVEAFLQTQPQVRNVASVTGFSFFGQGQSAALSFVDLKPWDERPGEANSASALVRRANGAFRQIPEAIIFALDPPAIPSLGNATGFTMKIQDRSGVGGEALQQAARRVMIEASQSSVLAGVRSEGMPEAPQLYVEIDRIKARALGLQIGQVNQALALSFGANYVNDFVFEGNVLRVILQADAEHRMRAEDVSALRLRNNRNEMVPFSAFSRVRWISGPQQLERYNGFPSATLSGQAAAGRSSGAAIAEMERIASHVLTGNFTYEWTGTAFEEKQAGGQIGMLLGLSLVVVFLLLAALYESWAIPAAVLLIIPFGVIGAVLLTMLRGLSADVYFNIGLVTIIGLAAKNAILIVEFAIKEESEGSDAVTAAKNGAQQRLRPILMTSVTFVLGMMPLVLATGAGAASRRAVGTGVMGSMLTATLFGVFFTPLFYVAARRWLSRKKRKSDQDDLDEPPLAARSPSPPPSSAGGEPGGGPHDA</sequence>
<comment type="caution">
    <text evidence="1">The sequence shown here is derived from an EMBL/GenBank/DDBJ whole genome shotgun (WGS) entry which is preliminary data.</text>
</comment>
<organism evidence="1 2">
    <name type="scientific">Paraburkholderia rhynchosiae</name>
    <dbReference type="NCBI Taxonomy" id="487049"/>
    <lineage>
        <taxon>Bacteria</taxon>
        <taxon>Pseudomonadati</taxon>
        <taxon>Pseudomonadota</taxon>
        <taxon>Betaproteobacteria</taxon>
        <taxon>Burkholderiales</taxon>
        <taxon>Burkholderiaceae</taxon>
        <taxon>Paraburkholderia</taxon>
    </lineage>
</organism>
<evidence type="ECO:0000313" key="2">
    <source>
        <dbReference type="Proteomes" id="UP001629235"/>
    </source>
</evidence>
<proteinExistence type="predicted"/>
<dbReference type="Proteomes" id="UP001629235">
    <property type="component" value="Unassembled WGS sequence"/>
</dbReference>